<evidence type="ECO:0000256" key="2">
    <source>
        <dbReference type="ARBA" id="ARBA00022692"/>
    </source>
</evidence>
<feature type="transmembrane region" description="Helical" evidence="7">
    <location>
        <begin position="155"/>
        <end position="175"/>
    </location>
</feature>
<dbReference type="RefSeq" id="WP_159426645.1">
    <property type="nucleotide sequence ID" value="NZ_BJEE01000001.1"/>
</dbReference>
<keyword evidence="6 7" id="KW-0472">Membrane</keyword>
<dbReference type="InterPro" id="IPR027417">
    <property type="entry name" value="P-loop_NTPase"/>
</dbReference>
<keyword evidence="4" id="KW-0067">ATP-binding</keyword>
<comment type="subcellular location">
    <subcellularLocation>
        <location evidence="1">Cell membrane</location>
        <topology evidence="1">Multi-pass membrane protein</topology>
    </subcellularLocation>
</comment>
<dbReference type="SMART" id="SM00382">
    <property type="entry name" value="AAA"/>
    <property type="match status" value="1"/>
</dbReference>
<feature type="transmembrane region" description="Helical" evidence="7">
    <location>
        <begin position="54"/>
        <end position="78"/>
    </location>
</feature>
<dbReference type="Pfam" id="PF00664">
    <property type="entry name" value="ABC_membrane"/>
    <property type="match status" value="1"/>
</dbReference>
<feature type="domain" description="ABC transmembrane type-1" evidence="9">
    <location>
        <begin position="61"/>
        <end position="296"/>
    </location>
</feature>
<evidence type="ECO:0000313" key="10">
    <source>
        <dbReference type="EMBL" id="SCB84484.1"/>
    </source>
</evidence>
<feature type="transmembrane region" description="Helical" evidence="7">
    <location>
        <begin position="14"/>
        <end position="34"/>
    </location>
</feature>
<keyword evidence="11" id="KW-1185">Reference proteome</keyword>
<dbReference type="SUPFAM" id="SSF52540">
    <property type="entry name" value="P-loop containing nucleoside triphosphate hydrolases"/>
    <property type="match status" value="1"/>
</dbReference>
<feature type="transmembrane region" description="Helical" evidence="7">
    <location>
        <begin position="231"/>
        <end position="257"/>
    </location>
</feature>
<dbReference type="SUPFAM" id="SSF90123">
    <property type="entry name" value="ABC transporter transmembrane region"/>
    <property type="match status" value="1"/>
</dbReference>
<sequence>MFHIVIDRFNFKFVVYWIIGIIMFLYGAVLQIQIPEKLQNVINLAVKNQFKHIYVNHLVELLLFIIIISFISQLLVGLSSENIILNIRNKQFAQIIKQSSYNLNKSYAEISNRLTNDTEAIGSLFSSTIPNLCKEVIIFIGSLFLLFRLNKELFTILMISVVIFAVFMGVIGIVLSKYSELFKQAGSDYLRVVLNLFENWNLIKVLNLEQHAVTLEKKQAQKLYKWSIKGLLLSIFSGPIQLLFFSGLIITITYVIGKQLDDGTMNYGSIAALIMLLVNLLQSLIGTFNGFLEYKKDIGQLKGLRHISEILKNSVNIKNNLATHKPVKYITLNEVCIKKKDKNILKNVSYEFTDNYYAIMGENGVGKSTLVKAMLGLEVISSGNIYIPENYKIAYIEQNPKFFIGTIRDNVSFDKPISDTILIETLKKVNLWDAFKNRNGLDTLISDTSVFSGGEAQKLSIARALASKFDVLICDEITSNLDKASSMLINNLLQDLSKSKQVIEITHHVINDNNRKILQISEGFLQEYEN</sequence>
<dbReference type="InterPro" id="IPR039421">
    <property type="entry name" value="Type_1_exporter"/>
</dbReference>
<dbReference type="STRING" id="1505725.GA0061074_102140"/>
<feature type="domain" description="ABC transporter" evidence="8">
    <location>
        <begin position="327"/>
        <end position="530"/>
    </location>
</feature>
<gene>
    <name evidence="10" type="ORF">GA0061074_102140</name>
</gene>
<accession>A0A1C3ZPZ6</accession>
<dbReference type="AlphaFoldDB" id="A0A1C3ZPZ6"/>
<dbReference type="EMBL" id="FMAO01000002">
    <property type="protein sequence ID" value="SCB84484.1"/>
    <property type="molecule type" value="Genomic_DNA"/>
</dbReference>
<keyword evidence="2 7" id="KW-0812">Transmembrane</keyword>
<dbReference type="GO" id="GO:0034040">
    <property type="term" value="F:ATPase-coupled lipid transmembrane transporter activity"/>
    <property type="evidence" value="ECO:0007669"/>
    <property type="project" value="TreeGrafter"/>
</dbReference>
<dbReference type="InterPro" id="IPR017871">
    <property type="entry name" value="ABC_transporter-like_CS"/>
</dbReference>
<evidence type="ECO:0000259" key="9">
    <source>
        <dbReference type="PROSITE" id="PS50929"/>
    </source>
</evidence>
<dbReference type="PANTHER" id="PTHR24221">
    <property type="entry name" value="ATP-BINDING CASSETTE SUB-FAMILY B"/>
    <property type="match status" value="1"/>
</dbReference>
<evidence type="ECO:0000256" key="1">
    <source>
        <dbReference type="ARBA" id="ARBA00004651"/>
    </source>
</evidence>
<dbReference type="InterPro" id="IPR003593">
    <property type="entry name" value="AAA+_ATPase"/>
</dbReference>
<reference evidence="11" key="1">
    <citation type="submission" date="2016-08" db="EMBL/GenBank/DDBJ databases">
        <authorList>
            <person name="Varghese N."/>
            <person name="Submissions Spin"/>
        </authorList>
    </citation>
    <scope>NUCLEOTIDE SEQUENCE [LARGE SCALE GENOMIC DNA]</scope>
    <source>
        <strain evidence="11">R-53094</strain>
    </source>
</reference>
<evidence type="ECO:0000259" key="8">
    <source>
        <dbReference type="PROSITE" id="PS50893"/>
    </source>
</evidence>
<evidence type="ECO:0000256" key="3">
    <source>
        <dbReference type="ARBA" id="ARBA00022741"/>
    </source>
</evidence>
<proteinExistence type="predicted"/>
<evidence type="ECO:0000256" key="4">
    <source>
        <dbReference type="ARBA" id="ARBA00022840"/>
    </source>
</evidence>
<dbReference type="InterPro" id="IPR003439">
    <property type="entry name" value="ABC_transporter-like_ATP-bd"/>
</dbReference>
<organism evidence="10 11">
    <name type="scientific">Weissella bombi</name>
    <dbReference type="NCBI Taxonomy" id="1505725"/>
    <lineage>
        <taxon>Bacteria</taxon>
        <taxon>Bacillati</taxon>
        <taxon>Bacillota</taxon>
        <taxon>Bacilli</taxon>
        <taxon>Lactobacillales</taxon>
        <taxon>Lactobacillaceae</taxon>
        <taxon>Weissella</taxon>
    </lineage>
</organism>
<dbReference type="GO" id="GO:0005524">
    <property type="term" value="F:ATP binding"/>
    <property type="evidence" value="ECO:0007669"/>
    <property type="project" value="UniProtKB-KW"/>
</dbReference>
<evidence type="ECO:0000313" key="11">
    <source>
        <dbReference type="Proteomes" id="UP000199268"/>
    </source>
</evidence>
<dbReference type="InterPro" id="IPR036640">
    <property type="entry name" value="ABC1_TM_sf"/>
</dbReference>
<dbReference type="Pfam" id="PF00005">
    <property type="entry name" value="ABC_tran"/>
    <property type="match status" value="1"/>
</dbReference>
<protein>
    <submittedName>
        <fullName evidence="10">ABC-type multidrug transport system, ATPase and permease component</fullName>
    </submittedName>
</protein>
<dbReference type="Gene3D" id="3.40.50.300">
    <property type="entry name" value="P-loop containing nucleotide triphosphate hydrolases"/>
    <property type="match status" value="1"/>
</dbReference>
<dbReference type="GO" id="GO:0140359">
    <property type="term" value="F:ABC-type transporter activity"/>
    <property type="evidence" value="ECO:0007669"/>
    <property type="project" value="InterPro"/>
</dbReference>
<dbReference type="GO" id="GO:0016887">
    <property type="term" value="F:ATP hydrolysis activity"/>
    <property type="evidence" value="ECO:0007669"/>
    <property type="project" value="InterPro"/>
</dbReference>
<feature type="transmembrane region" description="Helical" evidence="7">
    <location>
        <begin position="132"/>
        <end position="149"/>
    </location>
</feature>
<dbReference type="PROSITE" id="PS00211">
    <property type="entry name" value="ABC_TRANSPORTER_1"/>
    <property type="match status" value="1"/>
</dbReference>
<dbReference type="InterPro" id="IPR011527">
    <property type="entry name" value="ABC1_TM_dom"/>
</dbReference>
<evidence type="ECO:0000256" key="5">
    <source>
        <dbReference type="ARBA" id="ARBA00022989"/>
    </source>
</evidence>
<evidence type="ECO:0000256" key="7">
    <source>
        <dbReference type="SAM" id="Phobius"/>
    </source>
</evidence>
<dbReference type="PANTHER" id="PTHR24221:SF654">
    <property type="entry name" value="ATP-BINDING CASSETTE SUB-FAMILY B MEMBER 6"/>
    <property type="match status" value="1"/>
</dbReference>
<dbReference type="PROSITE" id="PS50893">
    <property type="entry name" value="ABC_TRANSPORTER_2"/>
    <property type="match status" value="1"/>
</dbReference>
<name>A0A1C3ZPZ6_9LACO</name>
<dbReference type="Proteomes" id="UP000199268">
    <property type="component" value="Unassembled WGS sequence"/>
</dbReference>
<dbReference type="Gene3D" id="1.20.1560.10">
    <property type="entry name" value="ABC transporter type 1, transmembrane domain"/>
    <property type="match status" value="1"/>
</dbReference>
<dbReference type="PROSITE" id="PS50929">
    <property type="entry name" value="ABC_TM1F"/>
    <property type="match status" value="1"/>
</dbReference>
<keyword evidence="3" id="KW-0547">Nucleotide-binding</keyword>
<keyword evidence="5 7" id="KW-1133">Transmembrane helix</keyword>
<dbReference type="GO" id="GO:0005886">
    <property type="term" value="C:plasma membrane"/>
    <property type="evidence" value="ECO:0007669"/>
    <property type="project" value="UniProtKB-SubCell"/>
</dbReference>
<feature type="transmembrane region" description="Helical" evidence="7">
    <location>
        <begin position="269"/>
        <end position="292"/>
    </location>
</feature>
<evidence type="ECO:0000256" key="6">
    <source>
        <dbReference type="ARBA" id="ARBA00023136"/>
    </source>
</evidence>